<reference evidence="2 3" key="1">
    <citation type="submission" date="2018-04" db="EMBL/GenBank/DDBJ databases">
        <title>Genomic Encyclopedia of Type Strains, Phase IV (KMG-IV): sequencing the most valuable type-strain genomes for metagenomic binning, comparative biology and taxonomic classification.</title>
        <authorList>
            <person name="Goeker M."/>
        </authorList>
    </citation>
    <scope>NUCLEOTIDE SEQUENCE [LARGE SCALE GENOMIC DNA]</scope>
    <source>
        <strain evidence="2 3">DSM 45771</strain>
    </source>
</reference>
<dbReference type="AlphaFoldDB" id="A0A2U1EZJ1"/>
<dbReference type="OrthoDB" id="3298695at2"/>
<organism evidence="2 3">
    <name type="scientific">Actinomycetospora cinnamomea</name>
    <dbReference type="NCBI Taxonomy" id="663609"/>
    <lineage>
        <taxon>Bacteria</taxon>
        <taxon>Bacillati</taxon>
        <taxon>Actinomycetota</taxon>
        <taxon>Actinomycetes</taxon>
        <taxon>Pseudonocardiales</taxon>
        <taxon>Pseudonocardiaceae</taxon>
        <taxon>Actinomycetospora</taxon>
    </lineage>
</organism>
<accession>A0A2U1EZJ1</accession>
<keyword evidence="3" id="KW-1185">Reference proteome</keyword>
<proteinExistence type="predicted"/>
<sequence length="104" mass="11700">MLSDPERRTLHDIERRLVREDPSWAEVFGGPQRELECSYRPTWARLALALALGLAAALATIAVVLDAHSLTAFLPAAIALFIWVLDRPRPRSGQPHDEHRNPRS</sequence>
<evidence type="ECO:0000313" key="2">
    <source>
        <dbReference type="EMBL" id="PVZ05336.1"/>
    </source>
</evidence>
<dbReference type="RefSeq" id="WP_116710355.1">
    <property type="nucleotide sequence ID" value="NZ_QEKW01000015.1"/>
</dbReference>
<keyword evidence="1" id="KW-0812">Transmembrane</keyword>
<dbReference type="EMBL" id="QEKW01000015">
    <property type="protein sequence ID" value="PVZ05336.1"/>
    <property type="molecule type" value="Genomic_DNA"/>
</dbReference>
<feature type="transmembrane region" description="Helical" evidence="1">
    <location>
        <begin position="43"/>
        <end position="61"/>
    </location>
</feature>
<name>A0A2U1EZJ1_9PSEU</name>
<dbReference type="Proteomes" id="UP000245639">
    <property type="component" value="Unassembled WGS sequence"/>
</dbReference>
<evidence type="ECO:0008006" key="4">
    <source>
        <dbReference type="Google" id="ProtNLM"/>
    </source>
</evidence>
<comment type="caution">
    <text evidence="2">The sequence shown here is derived from an EMBL/GenBank/DDBJ whole genome shotgun (WGS) entry which is preliminary data.</text>
</comment>
<dbReference type="Pfam" id="PF11239">
    <property type="entry name" value="DUF3040"/>
    <property type="match status" value="1"/>
</dbReference>
<dbReference type="InterPro" id="IPR021401">
    <property type="entry name" value="DUF3040"/>
</dbReference>
<keyword evidence="1" id="KW-0472">Membrane</keyword>
<keyword evidence="1" id="KW-1133">Transmembrane helix</keyword>
<evidence type="ECO:0000256" key="1">
    <source>
        <dbReference type="SAM" id="Phobius"/>
    </source>
</evidence>
<protein>
    <recommendedName>
        <fullName evidence="4">DUF3040 family protein</fullName>
    </recommendedName>
</protein>
<gene>
    <name evidence="2" type="ORF">C8D89_11541</name>
</gene>
<evidence type="ECO:0000313" key="3">
    <source>
        <dbReference type="Proteomes" id="UP000245639"/>
    </source>
</evidence>
<feature type="transmembrane region" description="Helical" evidence="1">
    <location>
        <begin position="67"/>
        <end position="85"/>
    </location>
</feature>